<dbReference type="Proteomes" id="UP000050761">
    <property type="component" value="Unassembled WGS sequence"/>
</dbReference>
<dbReference type="GO" id="GO:0005975">
    <property type="term" value="P:carbohydrate metabolic process"/>
    <property type="evidence" value="ECO:0007669"/>
    <property type="project" value="InterPro"/>
</dbReference>
<dbReference type="PANTHER" id="PTHR22600:SF21">
    <property type="entry name" value="BETA-HEXOSAMINIDASE A"/>
    <property type="match status" value="1"/>
</dbReference>
<dbReference type="SUPFAM" id="SSF51445">
    <property type="entry name" value="(Trans)glycosidases"/>
    <property type="match status" value="1"/>
</dbReference>
<evidence type="ECO:0000313" key="9">
    <source>
        <dbReference type="WBParaSite" id="HPBE_0000262501-mRNA-1"/>
    </source>
</evidence>
<evidence type="ECO:0000256" key="2">
    <source>
        <dbReference type="ARBA" id="ARBA00006285"/>
    </source>
</evidence>
<sequence length="334" mass="38213">MIILQDIMAQNKLNVFHWHIVDSESFPYTSAMFPNMSILCHHCNHLQGAYTTAHIYSIADIKKVLDYARLRGIRVVPEFDTPGIKLLRFPTFLSITGISTPGHSGSWGQSIPNLLSNCYNTLGKIDQLPDIIDPTMPSNFEFLSNFFTEALDLFGDNYMHFGGDEVESDMQKCWENNPEVKKRMKGMGYANAHELLNYYWQTLFGLIDHHREGVKKIVWQEVLDMDVNVTNAIAHVWRGNSMDAVKKEMAAVTAAGHPTILSSCWYLDLINYGPVWGYVDGNPAEGLRGRGKYYECDPTDFEGTEQQKVRPPTRTKRFQIHIRCKQKKERKGNK</sequence>
<dbReference type="WBParaSite" id="HPBE_0000262501-mRNA-1">
    <property type="protein sequence ID" value="HPBE_0000262501-mRNA-1"/>
    <property type="gene ID" value="HPBE_0000262501"/>
</dbReference>
<accession>A0A3P7TY95</accession>
<organism evidence="8 9">
    <name type="scientific">Heligmosomoides polygyrus</name>
    <name type="common">Parasitic roundworm</name>
    <dbReference type="NCBI Taxonomy" id="6339"/>
    <lineage>
        <taxon>Eukaryota</taxon>
        <taxon>Metazoa</taxon>
        <taxon>Ecdysozoa</taxon>
        <taxon>Nematoda</taxon>
        <taxon>Chromadorea</taxon>
        <taxon>Rhabditida</taxon>
        <taxon>Rhabditina</taxon>
        <taxon>Rhabditomorpha</taxon>
        <taxon>Strongyloidea</taxon>
        <taxon>Heligmosomidae</taxon>
        <taxon>Heligmosomoides</taxon>
    </lineage>
</organism>
<proteinExistence type="inferred from homology"/>
<protein>
    <recommendedName>
        <fullName evidence="3">beta-N-acetylhexosaminidase</fullName>
        <ecNumber evidence="3">3.2.1.52</ecNumber>
    </recommendedName>
</protein>
<dbReference type="InterPro" id="IPR015883">
    <property type="entry name" value="Glyco_hydro_20_cat"/>
</dbReference>
<dbReference type="Gene3D" id="3.20.20.80">
    <property type="entry name" value="Glycosidases"/>
    <property type="match status" value="1"/>
</dbReference>
<evidence type="ECO:0000259" key="6">
    <source>
        <dbReference type="Pfam" id="PF00728"/>
    </source>
</evidence>
<dbReference type="GO" id="GO:0006689">
    <property type="term" value="P:ganglioside catabolic process"/>
    <property type="evidence" value="ECO:0007669"/>
    <property type="project" value="TreeGrafter"/>
</dbReference>
<name>A0A183F8Y3_HELPZ</name>
<feature type="active site" description="Proton donor" evidence="5">
    <location>
        <position position="165"/>
    </location>
</feature>
<dbReference type="OrthoDB" id="428480at2759"/>
<dbReference type="AlphaFoldDB" id="A0A183F8Y3"/>
<reference evidence="9" key="2">
    <citation type="submission" date="2019-09" db="UniProtKB">
        <authorList>
            <consortium name="WormBaseParasite"/>
        </authorList>
    </citation>
    <scope>IDENTIFICATION</scope>
</reference>
<evidence type="ECO:0000256" key="5">
    <source>
        <dbReference type="PIRSR" id="PIRSR625705-1"/>
    </source>
</evidence>
<dbReference type="GO" id="GO:0004563">
    <property type="term" value="F:beta-N-acetylhexosaminidase activity"/>
    <property type="evidence" value="ECO:0007669"/>
    <property type="project" value="UniProtKB-EC"/>
</dbReference>
<dbReference type="InterPro" id="IPR017853">
    <property type="entry name" value="GH"/>
</dbReference>
<dbReference type="EMBL" id="UZAH01004337">
    <property type="protein sequence ID" value="VDO26791.1"/>
    <property type="molecule type" value="Genomic_DNA"/>
</dbReference>
<dbReference type="PANTHER" id="PTHR22600">
    <property type="entry name" value="BETA-HEXOSAMINIDASE"/>
    <property type="match status" value="1"/>
</dbReference>
<comment type="catalytic activity">
    <reaction evidence="1">
        <text>Hydrolysis of terminal non-reducing N-acetyl-D-hexosamine residues in N-acetyl-beta-D-hexosaminides.</text>
        <dbReference type="EC" id="3.2.1.52"/>
    </reaction>
</comment>
<gene>
    <name evidence="7" type="ORF">HPBE_LOCUS2626</name>
</gene>
<comment type="similarity">
    <text evidence="2">Belongs to the glycosyl hydrolase 20 family.</text>
</comment>
<feature type="domain" description="Glycoside hydrolase family 20 catalytic" evidence="6">
    <location>
        <begin position="6"/>
        <end position="83"/>
    </location>
</feature>
<evidence type="ECO:0000256" key="4">
    <source>
        <dbReference type="ARBA" id="ARBA00022801"/>
    </source>
</evidence>
<dbReference type="GO" id="GO:0030203">
    <property type="term" value="P:glycosaminoglycan metabolic process"/>
    <property type="evidence" value="ECO:0007669"/>
    <property type="project" value="TreeGrafter"/>
</dbReference>
<accession>A0A183F8Y3</accession>
<dbReference type="GO" id="GO:0016020">
    <property type="term" value="C:membrane"/>
    <property type="evidence" value="ECO:0007669"/>
    <property type="project" value="TreeGrafter"/>
</dbReference>
<dbReference type="Pfam" id="PF00728">
    <property type="entry name" value="Glyco_hydro_20"/>
    <property type="match status" value="2"/>
</dbReference>
<feature type="domain" description="Glycoside hydrolase family 20 catalytic" evidence="6">
    <location>
        <begin position="95"/>
        <end position="301"/>
    </location>
</feature>
<dbReference type="InterPro" id="IPR025705">
    <property type="entry name" value="Beta_hexosaminidase_sua/sub"/>
</dbReference>
<evidence type="ECO:0000313" key="7">
    <source>
        <dbReference type="EMBL" id="VDO26791.1"/>
    </source>
</evidence>
<dbReference type="PRINTS" id="PR00738">
    <property type="entry name" value="GLHYDRLASE20"/>
</dbReference>
<evidence type="ECO:0000256" key="3">
    <source>
        <dbReference type="ARBA" id="ARBA00012663"/>
    </source>
</evidence>
<evidence type="ECO:0000256" key="1">
    <source>
        <dbReference type="ARBA" id="ARBA00001231"/>
    </source>
</evidence>
<dbReference type="GO" id="GO:0005764">
    <property type="term" value="C:lysosome"/>
    <property type="evidence" value="ECO:0007669"/>
    <property type="project" value="TreeGrafter"/>
</dbReference>
<keyword evidence="4" id="KW-0378">Hydrolase</keyword>
<dbReference type="EC" id="3.2.1.52" evidence="3"/>
<evidence type="ECO:0000313" key="8">
    <source>
        <dbReference type="Proteomes" id="UP000050761"/>
    </source>
</evidence>
<keyword evidence="8" id="KW-1185">Reference proteome</keyword>
<reference evidence="7 8" key="1">
    <citation type="submission" date="2018-11" db="EMBL/GenBank/DDBJ databases">
        <authorList>
            <consortium name="Pathogen Informatics"/>
        </authorList>
    </citation>
    <scope>NUCLEOTIDE SEQUENCE [LARGE SCALE GENOMIC DNA]</scope>
</reference>